<dbReference type="EMBL" id="CP046622">
    <property type="protein sequence ID" value="QGW83190.1"/>
    <property type="molecule type" value="Genomic_DNA"/>
</dbReference>
<proteinExistence type="predicted"/>
<dbReference type="Gene3D" id="2.160.20.80">
    <property type="entry name" value="E3 ubiquitin-protein ligase SopA"/>
    <property type="match status" value="2"/>
</dbReference>
<dbReference type="Pfam" id="PF00805">
    <property type="entry name" value="Pentapeptide"/>
    <property type="match status" value="1"/>
</dbReference>
<dbReference type="PANTHER" id="PTHR42999">
    <property type="entry name" value="ANTIBIOTIC RESISTANCE PROTEIN MCBG"/>
    <property type="match status" value="1"/>
</dbReference>
<dbReference type="OrthoDB" id="8850750at2"/>
<gene>
    <name evidence="1" type="ORF">GOQ09_17115</name>
</gene>
<dbReference type="Pfam" id="PF13599">
    <property type="entry name" value="Pentapeptide_4"/>
    <property type="match status" value="1"/>
</dbReference>
<dbReference type="SUPFAM" id="SSF141571">
    <property type="entry name" value="Pentapeptide repeat-like"/>
    <property type="match status" value="1"/>
</dbReference>
<dbReference type="Proteomes" id="UP000425817">
    <property type="component" value="Chromosome"/>
</dbReference>
<name>A0A6I6HK24_VARPD</name>
<organism evidence="1 2">
    <name type="scientific">Variovorax paradoxus</name>
    <dbReference type="NCBI Taxonomy" id="34073"/>
    <lineage>
        <taxon>Bacteria</taxon>
        <taxon>Pseudomonadati</taxon>
        <taxon>Pseudomonadota</taxon>
        <taxon>Betaproteobacteria</taxon>
        <taxon>Burkholderiales</taxon>
        <taxon>Comamonadaceae</taxon>
        <taxon>Variovorax</taxon>
    </lineage>
</organism>
<accession>A0A6I6HK24</accession>
<protein>
    <recommendedName>
        <fullName evidence="3">Pentapeptide repeat-containing protein</fullName>
    </recommendedName>
</protein>
<dbReference type="InterPro" id="IPR052949">
    <property type="entry name" value="PA_immunity-related"/>
</dbReference>
<dbReference type="RefSeq" id="WP_157614608.1">
    <property type="nucleotide sequence ID" value="NZ_CP046622.1"/>
</dbReference>
<evidence type="ECO:0000313" key="1">
    <source>
        <dbReference type="EMBL" id="QGW83190.1"/>
    </source>
</evidence>
<evidence type="ECO:0000313" key="2">
    <source>
        <dbReference type="Proteomes" id="UP000425817"/>
    </source>
</evidence>
<dbReference type="PANTHER" id="PTHR42999:SF1">
    <property type="entry name" value="PENTAPEPTIDE REPEAT-CONTAINING PROTEIN"/>
    <property type="match status" value="1"/>
</dbReference>
<reference evidence="1 2" key="1">
    <citation type="submission" date="2019-12" db="EMBL/GenBank/DDBJ databases">
        <title>Hybrid Genome Assemblies of two High G+C Isolates from Undergraduate Microbiology Courses.</title>
        <authorList>
            <person name="Ne Ville C.J."/>
            <person name="Enright D."/>
            <person name="Hernandez I."/>
            <person name="Dodsworth J."/>
            <person name="Orwin P.M."/>
        </authorList>
    </citation>
    <scope>NUCLEOTIDE SEQUENCE [LARGE SCALE GENOMIC DNA]</scope>
    <source>
        <strain evidence="1 2">CSUSB</strain>
    </source>
</reference>
<dbReference type="InterPro" id="IPR001646">
    <property type="entry name" value="5peptide_repeat"/>
</dbReference>
<dbReference type="AlphaFoldDB" id="A0A6I6HK24"/>
<evidence type="ECO:0008006" key="3">
    <source>
        <dbReference type="Google" id="ProtNLM"/>
    </source>
</evidence>
<sequence length="165" mass="17352">MSSQLIILAHDMWRKGAGGAPAGLVGQADSFAYAGLDLDLAQFAGSAFAGTSFAATSFKQAGWSACQFTGCNFTQCDFSGISVTGCTFVNCSFSESQFNAARLSGSTFTGCTWTGLSFDGGSWSQVDVLDCRGHRVTASNLRGQQVNFTGSHFEELEFSNAVINS</sequence>